<dbReference type="Proteomes" id="UP000289411">
    <property type="component" value="Unassembled WGS sequence"/>
</dbReference>
<protein>
    <submittedName>
        <fullName evidence="2">Chemotaxis protein</fullName>
    </submittedName>
</protein>
<feature type="signal peptide" evidence="1">
    <location>
        <begin position="1"/>
        <end position="29"/>
    </location>
</feature>
<dbReference type="EMBL" id="QYBC01000007">
    <property type="protein sequence ID" value="RYB05290.1"/>
    <property type="molecule type" value="Genomic_DNA"/>
</dbReference>
<proteinExistence type="predicted"/>
<comment type="caution">
    <text evidence="2">The sequence shown here is derived from an EMBL/GenBank/DDBJ whole genome shotgun (WGS) entry which is preliminary data.</text>
</comment>
<reference evidence="2 3" key="1">
    <citation type="submission" date="2018-09" db="EMBL/GenBank/DDBJ databases">
        <authorList>
            <person name="Grouzdev D.S."/>
            <person name="Krutkina M.S."/>
        </authorList>
    </citation>
    <scope>NUCLEOTIDE SEQUENCE [LARGE SCALE GENOMIC DNA]</scope>
    <source>
        <strain evidence="2 3">RmlP001</strain>
    </source>
</reference>
<gene>
    <name evidence="2" type="ORF">D3272_10090</name>
</gene>
<evidence type="ECO:0000313" key="3">
    <source>
        <dbReference type="Proteomes" id="UP000289411"/>
    </source>
</evidence>
<keyword evidence="1" id="KW-0732">Signal</keyword>
<feature type="chain" id="PRO_5020403612" evidence="1">
    <location>
        <begin position="30"/>
        <end position="164"/>
    </location>
</feature>
<evidence type="ECO:0000313" key="2">
    <source>
        <dbReference type="EMBL" id="RYB05290.1"/>
    </source>
</evidence>
<evidence type="ECO:0000256" key="1">
    <source>
        <dbReference type="SAM" id="SignalP"/>
    </source>
</evidence>
<dbReference type="Gene3D" id="3.30.450.20">
    <property type="entry name" value="PAS domain"/>
    <property type="match status" value="1"/>
</dbReference>
<reference evidence="2 3" key="2">
    <citation type="submission" date="2019-02" db="EMBL/GenBank/DDBJ databases">
        <title>'Lichenibacterium ramalinii' gen. nov. sp. nov., 'Lichenibacterium minor' gen. nov. sp. nov.</title>
        <authorList>
            <person name="Pankratov T."/>
        </authorList>
    </citation>
    <scope>NUCLEOTIDE SEQUENCE [LARGE SCALE GENOMIC DNA]</scope>
    <source>
        <strain evidence="2 3">RmlP001</strain>
    </source>
</reference>
<dbReference type="OrthoDB" id="8454481at2"/>
<dbReference type="AlphaFoldDB" id="A0A4Q2RCQ2"/>
<accession>A0A4Q2RCQ2</accession>
<name>A0A4Q2RCQ2_9HYPH</name>
<organism evidence="2 3">
    <name type="scientific">Lichenibacterium ramalinae</name>
    <dbReference type="NCBI Taxonomy" id="2316527"/>
    <lineage>
        <taxon>Bacteria</taxon>
        <taxon>Pseudomonadati</taxon>
        <taxon>Pseudomonadota</taxon>
        <taxon>Alphaproteobacteria</taxon>
        <taxon>Hyphomicrobiales</taxon>
        <taxon>Lichenihabitantaceae</taxon>
        <taxon>Lichenibacterium</taxon>
    </lineage>
</organism>
<sequence>MLKLRGFAVVAALAFAGPLCLPFAFPASACGDETGSSCDTSEDDARYMLKAAVAAVRHDEARALTWFTERSHGFRNDDLYVYCIGPDHVMAAHPDPKINHTDVLTTLVDASGFHFGAAMLKEARDGEISNITYLWPRLDGYKPSTKHTMYTKVQDQICAVGYYE</sequence>
<dbReference type="RefSeq" id="WP_129219040.1">
    <property type="nucleotide sequence ID" value="NZ_QYBC01000007.1"/>
</dbReference>
<keyword evidence="3" id="KW-1185">Reference proteome</keyword>